<dbReference type="KEGG" id="pco:PHACADRAFT_180442"/>
<evidence type="ECO:0000313" key="2">
    <source>
        <dbReference type="EMBL" id="EKM61308.1"/>
    </source>
</evidence>
<dbReference type="Proteomes" id="UP000008370">
    <property type="component" value="Unassembled WGS sequence"/>
</dbReference>
<gene>
    <name evidence="2" type="ORF">PHACADRAFT_180442</name>
</gene>
<dbReference type="EMBL" id="JH930468">
    <property type="protein sequence ID" value="EKM61308.1"/>
    <property type="molecule type" value="Genomic_DNA"/>
</dbReference>
<dbReference type="AlphaFoldDB" id="K5WBK7"/>
<dbReference type="OrthoDB" id="2799691at2759"/>
<accession>K5WBK7</accession>
<feature type="region of interest" description="Disordered" evidence="1">
    <location>
        <begin position="1"/>
        <end position="27"/>
    </location>
</feature>
<protein>
    <submittedName>
        <fullName evidence="2">Uncharacterized protein</fullName>
    </submittedName>
</protein>
<feature type="compositionally biased region" description="Basic residues" evidence="1">
    <location>
        <begin position="16"/>
        <end position="25"/>
    </location>
</feature>
<dbReference type="GeneID" id="18909957"/>
<evidence type="ECO:0000313" key="3">
    <source>
        <dbReference type="Proteomes" id="UP000008370"/>
    </source>
</evidence>
<dbReference type="RefSeq" id="XP_007390732.1">
    <property type="nucleotide sequence ID" value="XM_007390670.1"/>
</dbReference>
<evidence type="ECO:0000256" key="1">
    <source>
        <dbReference type="SAM" id="MobiDB-lite"/>
    </source>
</evidence>
<dbReference type="HOGENOM" id="CLU_475750_0_0_1"/>
<dbReference type="SUPFAM" id="SSF48371">
    <property type="entry name" value="ARM repeat"/>
    <property type="match status" value="1"/>
</dbReference>
<sequence>MQDSPDDIGSSSSRGSRSKATRGKPPKSLTHVFADEFADDWVEIADQVCGLLKLPDLTTRSGLKKVHSDLPAIQQLLEDTFKHAKRTRNTKVMGAVIAIYTKMCMVDSILQTKILDRGFYRHLVTLVEDDDARHVALRALNSIVFISGKQVPSNFLGGAPAVLKHALKHLEDPTTLAITTGIFAHGASAARALGASFDVVVLVRALLSALKGPHATRFMFEHAMMCFAATPYDTVKKCEHMYPFVTLMAALMHSKDFERRCQVVCNLTKMHLRDRDASGNEILNSPPEDTKRNCISTVLIANNLKIEDLPETLRKAADKHGRDKLFMTQLQRGRAAYAALFVRYNLETDPLLLGHELASLIYDYRFALPDILCPDCGHIPSCKPCISQSPWVELAQRCYKSLREQDSPSKQDLLYADMLEWKTLCYKGEKTLYEFCNSARERHPQCPLFYYLPRAEGPIIAPDLRLRLAKKGLKCSDIPEWLRIELTGVAVGAAWTQVMGATTNSPVAVTVYPWLVCARSDAKWILDNGPPDGLMKCFHLFVYILSHVVIEGGATSFKAPSIQARTIPQVKLV</sequence>
<dbReference type="InterPro" id="IPR016024">
    <property type="entry name" value="ARM-type_fold"/>
</dbReference>
<keyword evidence="3" id="KW-1185">Reference proteome</keyword>
<name>K5WBK7_PHACS</name>
<dbReference type="STRING" id="650164.K5WBK7"/>
<proteinExistence type="predicted"/>
<reference evidence="2 3" key="1">
    <citation type="journal article" date="2012" name="BMC Genomics">
        <title>Comparative genomics of the white-rot fungi, Phanerochaete carnosa and P. chrysosporium, to elucidate the genetic basis of the distinct wood types they colonize.</title>
        <authorList>
            <person name="Suzuki H."/>
            <person name="MacDonald J."/>
            <person name="Syed K."/>
            <person name="Salamov A."/>
            <person name="Hori C."/>
            <person name="Aerts A."/>
            <person name="Henrissat B."/>
            <person name="Wiebenga A."/>
            <person name="vanKuyk P.A."/>
            <person name="Barry K."/>
            <person name="Lindquist E."/>
            <person name="LaButti K."/>
            <person name="Lapidus A."/>
            <person name="Lucas S."/>
            <person name="Coutinho P."/>
            <person name="Gong Y."/>
            <person name="Samejima M."/>
            <person name="Mahadevan R."/>
            <person name="Abou-Zaid M."/>
            <person name="de Vries R.P."/>
            <person name="Igarashi K."/>
            <person name="Yadav J.S."/>
            <person name="Grigoriev I.V."/>
            <person name="Master E.R."/>
        </authorList>
    </citation>
    <scope>NUCLEOTIDE SEQUENCE [LARGE SCALE GENOMIC DNA]</scope>
    <source>
        <strain evidence="2 3">HHB-10118-sp</strain>
    </source>
</reference>
<dbReference type="InParanoid" id="K5WBK7"/>
<organism evidence="2 3">
    <name type="scientific">Phanerochaete carnosa (strain HHB-10118-sp)</name>
    <name type="common">White-rot fungus</name>
    <name type="synonym">Peniophora carnosa</name>
    <dbReference type="NCBI Taxonomy" id="650164"/>
    <lineage>
        <taxon>Eukaryota</taxon>
        <taxon>Fungi</taxon>
        <taxon>Dikarya</taxon>
        <taxon>Basidiomycota</taxon>
        <taxon>Agaricomycotina</taxon>
        <taxon>Agaricomycetes</taxon>
        <taxon>Polyporales</taxon>
        <taxon>Phanerochaetaceae</taxon>
        <taxon>Phanerochaete</taxon>
    </lineage>
</organism>